<comment type="caution">
    <text evidence="1">The sequence shown here is derived from an EMBL/GenBank/DDBJ whole genome shotgun (WGS) entry which is preliminary data.</text>
</comment>
<gene>
    <name evidence="1" type="ORF">CBU02nite_29970</name>
</gene>
<evidence type="ECO:0000313" key="2">
    <source>
        <dbReference type="Proteomes" id="UP000321089"/>
    </source>
</evidence>
<accession>A0A512TQX5</accession>
<sequence>MSKNNYRIPKIENLKVCKYANILGSSYSVECIYRNNKTPIINCPYDSGTDGKRNNKCYEYICCSYELKS</sequence>
<evidence type="ECO:0000313" key="1">
    <source>
        <dbReference type="EMBL" id="GEQ22491.1"/>
    </source>
</evidence>
<dbReference type="Proteomes" id="UP000321089">
    <property type="component" value="Unassembled WGS sequence"/>
</dbReference>
<reference evidence="1 2" key="1">
    <citation type="submission" date="2019-07" db="EMBL/GenBank/DDBJ databases">
        <title>Whole genome shotgun sequence of Clostridium butyricum NBRC 3858.</title>
        <authorList>
            <person name="Hosoyama A."/>
            <person name="Uohara A."/>
            <person name="Ohji S."/>
            <person name="Ichikawa N."/>
        </authorList>
    </citation>
    <scope>NUCLEOTIDE SEQUENCE [LARGE SCALE GENOMIC DNA]</scope>
    <source>
        <strain evidence="1 2">NBRC 3858</strain>
    </source>
</reference>
<dbReference type="RefSeq" id="WP_134787693.1">
    <property type="nucleotide sequence ID" value="NZ_BKBC01000049.1"/>
</dbReference>
<organism evidence="1 2">
    <name type="scientific">Clostridium butyricum</name>
    <dbReference type="NCBI Taxonomy" id="1492"/>
    <lineage>
        <taxon>Bacteria</taxon>
        <taxon>Bacillati</taxon>
        <taxon>Bacillota</taxon>
        <taxon>Clostridia</taxon>
        <taxon>Eubacteriales</taxon>
        <taxon>Clostridiaceae</taxon>
        <taxon>Clostridium</taxon>
    </lineage>
</organism>
<protein>
    <submittedName>
        <fullName evidence="1">Uncharacterized protein</fullName>
    </submittedName>
</protein>
<proteinExistence type="predicted"/>
<dbReference type="AlphaFoldDB" id="A0A512TQX5"/>
<name>A0A512TQX5_CLOBU</name>
<dbReference type="EMBL" id="BKBC01000049">
    <property type="protein sequence ID" value="GEQ22491.1"/>
    <property type="molecule type" value="Genomic_DNA"/>
</dbReference>